<evidence type="ECO:0000313" key="4">
    <source>
        <dbReference type="Proteomes" id="UP000441080"/>
    </source>
</evidence>
<dbReference type="EMBL" id="BJCK01000036">
    <property type="protein sequence ID" value="GCL59195.1"/>
    <property type="molecule type" value="Genomic_DNA"/>
</dbReference>
<proteinExistence type="predicted"/>
<dbReference type="Gene3D" id="3.40.50.12780">
    <property type="entry name" value="N-terminal domain of ligase-like"/>
    <property type="match status" value="1"/>
</dbReference>
<comment type="caution">
    <text evidence="3">The sequence shown here is derived from an EMBL/GenBank/DDBJ whole genome shotgun (WGS) entry which is preliminary data.</text>
</comment>
<keyword evidence="1" id="KW-0596">Phosphopantetheine</keyword>
<dbReference type="InterPro" id="IPR042099">
    <property type="entry name" value="ANL_N_sf"/>
</dbReference>
<dbReference type="Proteomes" id="UP000441080">
    <property type="component" value="Unassembled WGS sequence"/>
</dbReference>
<dbReference type="AlphaFoldDB" id="A0AAD3G8Y9"/>
<sequence>MALEFKLGSMTQSIHQLFEQQVQRTREAMALIGENRQISYESLNQKANQLAHYLQKCGLKSDCSGKKNTHSRTVIQLWWKYKKDLFEADTIARIASNFENLLEVIVNQ</sequence>
<accession>A0AAD3G8Y9</accession>
<evidence type="ECO:0000313" key="3">
    <source>
        <dbReference type="EMBL" id="GCL59195.1"/>
    </source>
</evidence>
<evidence type="ECO:0000256" key="2">
    <source>
        <dbReference type="ARBA" id="ARBA00022553"/>
    </source>
</evidence>
<keyword evidence="2" id="KW-0597">Phosphoprotein</keyword>
<dbReference type="PANTHER" id="PTHR44845">
    <property type="entry name" value="CARRIER DOMAIN-CONTAINING PROTEIN"/>
    <property type="match status" value="1"/>
</dbReference>
<dbReference type="PANTHER" id="PTHR44845:SF7">
    <property type="entry name" value="PLIPASTATIN SYNTHASE SUBUNIT D"/>
    <property type="match status" value="1"/>
</dbReference>
<protein>
    <submittedName>
        <fullName evidence="3">Amino acid adenylation domain protein</fullName>
    </submittedName>
</protein>
<evidence type="ECO:0000256" key="1">
    <source>
        <dbReference type="ARBA" id="ARBA00022450"/>
    </source>
</evidence>
<reference evidence="3 4" key="1">
    <citation type="submission" date="2019-02" db="EMBL/GenBank/DDBJ databases">
        <title>Draft genome sequence of Arthrospira platensis NIES-3807.</title>
        <authorList>
            <person name="Yamaguchi H."/>
            <person name="Suzuki S."/>
            <person name="Kawachi M."/>
        </authorList>
    </citation>
    <scope>NUCLEOTIDE SEQUENCE [LARGE SCALE GENOMIC DNA]</scope>
    <source>
        <strain evidence="3 4">NIES-3807</strain>
    </source>
</reference>
<organism evidence="3 4">
    <name type="scientific">Microcystis aeruginosa NIES-3807</name>
    <dbReference type="NCBI Taxonomy" id="2517785"/>
    <lineage>
        <taxon>Bacteria</taxon>
        <taxon>Bacillati</taxon>
        <taxon>Cyanobacteriota</taxon>
        <taxon>Cyanophyceae</taxon>
        <taxon>Oscillatoriophycideae</taxon>
        <taxon>Chroococcales</taxon>
        <taxon>Microcystaceae</taxon>
        <taxon>Microcystis</taxon>
    </lineage>
</organism>
<name>A0AAD3G8Y9_MICAE</name>
<gene>
    <name evidence="3" type="ORF">NIES3807_23680</name>
</gene>
<dbReference type="SUPFAM" id="SSF56801">
    <property type="entry name" value="Acetyl-CoA synthetase-like"/>
    <property type="match status" value="1"/>
</dbReference>